<sequence length="202" mass="22919">MCSEECKTSFYLSARRILDLVLSLVVSVPIAIVVLITGIFVKLDSKGPILFKQERAGKNGKAFTIYKIRTMSHAPLDETRDMVWTEKDDCRITKVGKVIRKVRLDELPQIINVIKGDMSFVGPRPETVVLTEKFNESIPDFNKRLMVQPGITGLAQVNGGYDLSAEEKIVFDLQYIENVCFWEDIKILFATVKVIFMREGAR</sequence>
<evidence type="ECO:0000259" key="3">
    <source>
        <dbReference type="Pfam" id="PF02397"/>
    </source>
</evidence>
<dbReference type="InterPro" id="IPR003362">
    <property type="entry name" value="Bact_transf"/>
</dbReference>
<dbReference type="AlphaFoldDB" id="A0A0X8H240"/>
<dbReference type="PANTHER" id="PTHR30576">
    <property type="entry name" value="COLANIC BIOSYNTHESIS UDP-GLUCOSE LIPID CARRIER TRANSFERASE"/>
    <property type="match status" value="1"/>
</dbReference>
<keyword evidence="2" id="KW-1133">Transmembrane helix</keyword>
<dbReference type="KEGG" id="erl:AOC36_08730"/>
<evidence type="ECO:0000256" key="2">
    <source>
        <dbReference type="SAM" id="Phobius"/>
    </source>
</evidence>
<organism evidence="4 5">
    <name type="scientific">Erysipelothrix larvae</name>
    <dbReference type="NCBI Taxonomy" id="1514105"/>
    <lineage>
        <taxon>Bacteria</taxon>
        <taxon>Bacillati</taxon>
        <taxon>Bacillota</taxon>
        <taxon>Erysipelotrichia</taxon>
        <taxon>Erysipelotrichales</taxon>
        <taxon>Erysipelotrichaceae</taxon>
        <taxon>Erysipelothrix</taxon>
    </lineage>
</organism>
<keyword evidence="5" id="KW-1185">Reference proteome</keyword>
<reference evidence="4 5" key="1">
    <citation type="submission" date="2015-10" db="EMBL/GenBank/DDBJ databases">
        <title>Erysipelothrix larvae sp. LV19 isolated from the larval gut of the rhinoceros beetle, Trypoxylus dichotomus.</title>
        <authorList>
            <person name="Lim S."/>
            <person name="Kim B.-C."/>
        </authorList>
    </citation>
    <scope>NUCLEOTIDE SEQUENCE [LARGE SCALE GENOMIC DNA]</scope>
    <source>
        <strain evidence="4 5">LV19</strain>
    </source>
</reference>
<keyword evidence="2" id="KW-0472">Membrane</keyword>
<comment type="similarity">
    <text evidence="1">Belongs to the bacterial sugar transferase family.</text>
</comment>
<evidence type="ECO:0000313" key="5">
    <source>
        <dbReference type="Proteomes" id="UP000063781"/>
    </source>
</evidence>
<dbReference type="PANTHER" id="PTHR30576:SF0">
    <property type="entry name" value="UNDECAPRENYL-PHOSPHATE N-ACETYLGALACTOSAMINYL 1-PHOSPHATE TRANSFERASE-RELATED"/>
    <property type="match status" value="1"/>
</dbReference>
<dbReference type="GO" id="GO:0016780">
    <property type="term" value="F:phosphotransferase activity, for other substituted phosphate groups"/>
    <property type="evidence" value="ECO:0007669"/>
    <property type="project" value="TreeGrafter"/>
</dbReference>
<dbReference type="STRING" id="1514105.AOC36_08730"/>
<evidence type="ECO:0000256" key="1">
    <source>
        <dbReference type="ARBA" id="ARBA00006464"/>
    </source>
</evidence>
<dbReference type="Pfam" id="PF02397">
    <property type="entry name" value="Bac_transf"/>
    <property type="match status" value="1"/>
</dbReference>
<feature type="transmembrane region" description="Helical" evidence="2">
    <location>
        <begin position="20"/>
        <end position="41"/>
    </location>
</feature>
<protein>
    <recommendedName>
        <fullName evidence="3">Bacterial sugar transferase domain-containing protein</fullName>
    </recommendedName>
</protein>
<feature type="domain" description="Bacterial sugar transferase" evidence="3">
    <location>
        <begin position="15"/>
        <end position="196"/>
    </location>
</feature>
<evidence type="ECO:0000313" key="4">
    <source>
        <dbReference type="EMBL" id="AMC94658.1"/>
    </source>
</evidence>
<name>A0A0X8H240_9FIRM</name>
<gene>
    <name evidence="4" type="ORF">AOC36_08730</name>
</gene>
<keyword evidence="2" id="KW-0812">Transmembrane</keyword>
<dbReference type="EMBL" id="CP013213">
    <property type="protein sequence ID" value="AMC94658.1"/>
    <property type="molecule type" value="Genomic_DNA"/>
</dbReference>
<accession>A0A0X8H240</accession>
<proteinExistence type="inferred from homology"/>
<dbReference type="Proteomes" id="UP000063781">
    <property type="component" value="Chromosome"/>
</dbReference>